<feature type="domain" description="CRAL-TRIO" evidence="3">
    <location>
        <begin position="90"/>
        <end position="332"/>
    </location>
</feature>
<gene>
    <name evidence="4" type="ORF">HK097_010410</name>
</gene>
<feature type="transmembrane region" description="Helical" evidence="2">
    <location>
        <begin position="688"/>
        <end position="712"/>
    </location>
</feature>
<dbReference type="Gene3D" id="3.40.525.10">
    <property type="entry name" value="CRAL-TRIO lipid binding domain"/>
    <property type="match status" value="1"/>
</dbReference>
<sequence length="754" mass="81018">MDINAQFAQHIADLVTLRQETAKIIAAQRNELVLSNQDIATIAEILGDDALLFRFSKKHAHSFSESQTHLLNHIDYRLENRIPPLSFLRLSTISQNYLAKGLFRFTGFDKDGRLVAFINLRPYLDNPPEDLEDVLGFVFFMMDVGRRVILDVNEEKWRLWCAEGHAGEGSDQGRGADDDGGGNVLDRVGIGGKETMTPNEASTAGSSLSESKAANSLPTLATLPIPPTLPPNLVFQFTIVLDATGIGLTSFPIAQIAQLHKRFSQHFPQVFGAVYVVNYGWTFAGVWQAIKTVFSKESIGRCQFFSDRRDLAGALGDGCVGREFGGTVEFAETVQDDPFVSIFGKEGYMARGRSIDEVLAVLCADDEGYHESESRKAERKATTPILRPIRPTYISLPPTTLQIPQSPTTSSAPDIWHDAEEFFFAAPGIHTTNHYPPTSPVRSAADLQQLLRVGSGRSISSMGGEGGSGGAVGRIRSNRSLRSLAGMSLAMTPSSSAGSVNASAAGGGGGAVLESSKVVLGKRKDVKDIMEKRERKRDRSMRLLVGVVRKVVGVVLTSLDEISVAPVSTTTSLSPSISSSLPSHPTPKPDIPLATRKAKASAVLSLSERKRKIAPPASSLIIFDSEDDEEDETGGDENVSGLEAGGAVGSGEESGVWVRGRAGSITQSSGATSSLSPSPRRGKRIRGLVYMMMKMHPLMASVTMVAIIVVLCRIRGKRQRLKSFIGRCLVVRGELPGAGVGAVKEFGGLPVQTA</sequence>
<dbReference type="InterPro" id="IPR052432">
    <property type="entry name" value="PITP/CRAL-TRIO"/>
</dbReference>
<proteinExistence type="predicted"/>
<dbReference type="PROSITE" id="PS50191">
    <property type="entry name" value="CRAL_TRIO"/>
    <property type="match status" value="1"/>
</dbReference>
<feature type="region of interest" description="Disordered" evidence="1">
    <location>
        <begin position="567"/>
        <end position="595"/>
    </location>
</feature>
<evidence type="ECO:0000256" key="1">
    <source>
        <dbReference type="SAM" id="MobiDB-lite"/>
    </source>
</evidence>
<reference evidence="4" key="1">
    <citation type="submission" date="2020-05" db="EMBL/GenBank/DDBJ databases">
        <title>Phylogenomic resolution of chytrid fungi.</title>
        <authorList>
            <person name="Stajich J.E."/>
            <person name="Amses K."/>
            <person name="Simmons R."/>
            <person name="Seto K."/>
            <person name="Myers J."/>
            <person name="Bonds A."/>
            <person name="Quandt C.A."/>
            <person name="Barry K."/>
            <person name="Liu P."/>
            <person name="Grigoriev I."/>
            <person name="Longcore J.E."/>
            <person name="James T.Y."/>
        </authorList>
    </citation>
    <scope>NUCLEOTIDE SEQUENCE</scope>
    <source>
        <strain evidence="4">JEL0318</strain>
    </source>
</reference>
<evidence type="ECO:0000313" key="4">
    <source>
        <dbReference type="EMBL" id="KAJ3055456.1"/>
    </source>
</evidence>
<dbReference type="Proteomes" id="UP001212841">
    <property type="component" value="Unassembled WGS sequence"/>
</dbReference>
<dbReference type="SUPFAM" id="SSF52087">
    <property type="entry name" value="CRAL/TRIO domain"/>
    <property type="match status" value="1"/>
</dbReference>
<evidence type="ECO:0000259" key="3">
    <source>
        <dbReference type="PROSITE" id="PS50191"/>
    </source>
</evidence>
<keyword evidence="2" id="KW-0472">Membrane</keyword>
<dbReference type="CDD" id="cd00170">
    <property type="entry name" value="SEC14"/>
    <property type="match status" value="1"/>
</dbReference>
<organism evidence="4 5">
    <name type="scientific">Rhizophlyctis rosea</name>
    <dbReference type="NCBI Taxonomy" id="64517"/>
    <lineage>
        <taxon>Eukaryota</taxon>
        <taxon>Fungi</taxon>
        <taxon>Fungi incertae sedis</taxon>
        <taxon>Chytridiomycota</taxon>
        <taxon>Chytridiomycota incertae sedis</taxon>
        <taxon>Chytridiomycetes</taxon>
        <taxon>Rhizophlyctidales</taxon>
        <taxon>Rhizophlyctidaceae</taxon>
        <taxon>Rhizophlyctis</taxon>
    </lineage>
</organism>
<keyword evidence="5" id="KW-1185">Reference proteome</keyword>
<evidence type="ECO:0000256" key="2">
    <source>
        <dbReference type="SAM" id="Phobius"/>
    </source>
</evidence>
<dbReference type="PANTHER" id="PTHR46590:SF4">
    <property type="entry name" value="CRAL-TRIO DOMAIN-CONTAINING PROTEIN"/>
    <property type="match status" value="1"/>
</dbReference>
<protein>
    <recommendedName>
        <fullName evidence="3">CRAL-TRIO domain-containing protein</fullName>
    </recommendedName>
</protein>
<name>A0AAD5X809_9FUNG</name>
<dbReference type="InterPro" id="IPR036865">
    <property type="entry name" value="CRAL-TRIO_dom_sf"/>
</dbReference>
<evidence type="ECO:0000313" key="5">
    <source>
        <dbReference type="Proteomes" id="UP001212841"/>
    </source>
</evidence>
<dbReference type="Pfam" id="PF00650">
    <property type="entry name" value="CRAL_TRIO"/>
    <property type="match status" value="1"/>
</dbReference>
<comment type="caution">
    <text evidence="4">The sequence shown here is derived from an EMBL/GenBank/DDBJ whole genome shotgun (WGS) entry which is preliminary data.</text>
</comment>
<feature type="region of interest" description="Disordered" evidence="1">
    <location>
        <begin position="624"/>
        <end position="654"/>
    </location>
</feature>
<keyword evidence="2" id="KW-1133">Transmembrane helix</keyword>
<feature type="compositionally biased region" description="Low complexity" evidence="1">
    <location>
        <begin position="568"/>
        <end position="583"/>
    </location>
</feature>
<keyword evidence="2" id="KW-0812">Transmembrane</keyword>
<feature type="compositionally biased region" description="Acidic residues" evidence="1">
    <location>
        <begin position="624"/>
        <end position="635"/>
    </location>
</feature>
<dbReference type="AlphaFoldDB" id="A0AAD5X809"/>
<dbReference type="EMBL" id="JADGJD010000077">
    <property type="protein sequence ID" value="KAJ3055456.1"/>
    <property type="molecule type" value="Genomic_DNA"/>
</dbReference>
<accession>A0AAD5X809</accession>
<dbReference type="PANTHER" id="PTHR46590">
    <property type="entry name" value="PHOSPHATIDYLINOSITOL TRANSFER PROTEIN CSR1-RELATED"/>
    <property type="match status" value="1"/>
</dbReference>
<dbReference type="InterPro" id="IPR001251">
    <property type="entry name" value="CRAL-TRIO_dom"/>
</dbReference>